<keyword evidence="5" id="KW-0804">Transcription</keyword>
<evidence type="ECO:0000313" key="10">
    <source>
        <dbReference type="Proteomes" id="UP001162891"/>
    </source>
</evidence>
<dbReference type="SUPFAM" id="SSF88659">
    <property type="entry name" value="Sigma3 and sigma4 domains of RNA polymerase sigma factors"/>
    <property type="match status" value="1"/>
</dbReference>
<gene>
    <name evidence="9" type="primary">rpoE_3</name>
    <name evidence="9" type="ORF">AMOR_15040</name>
</gene>
<dbReference type="InterPro" id="IPR036388">
    <property type="entry name" value="WH-like_DNA-bd_sf"/>
</dbReference>
<dbReference type="PANTHER" id="PTHR43133:SF8">
    <property type="entry name" value="RNA POLYMERASE SIGMA FACTOR HI_1459-RELATED"/>
    <property type="match status" value="1"/>
</dbReference>
<dbReference type="NCBIfam" id="TIGR02937">
    <property type="entry name" value="sigma70-ECF"/>
    <property type="match status" value="1"/>
</dbReference>
<feature type="domain" description="RNA polymerase sigma factor 70 region 4 type 2" evidence="8">
    <location>
        <begin position="126"/>
        <end position="176"/>
    </location>
</feature>
<dbReference type="PANTHER" id="PTHR43133">
    <property type="entry name" value="RNA POLYMERASE ECF-TYPE SIGMA FACTO"/>
    <property type="match status" value="1"/>
</dbReference>
<dbReference type="Pfam" id="PF04542">
    <property type="entry name" value="Sigma70_r2"/>
    <property type="match status" value="1"/>
</dbReference>
<dbReference type="Gene3D" id="1.10.10.10">
    <property type="entry name" value="Winged helix-like DNA-binding domain superfamily/Winged helix DNA-binding domain"/>
    <property type="match status" value="1"/>
</dbReference>
<comment type="similarity">
    <text evidence="1">Belongs to the sigma-70 factor family. ECF subfamily.</text>
</comment>
<evidence type="ECO:0000256" key="3">
    <source>
        <dbReference type="ARBA" id="ARBA00023082"/>
    </source>
</evidence>
<organism evidence="9 10">
    <name type="scientific">Anaeromyxobacter oryzae</name>
    <dbReference type="NCBI Taxonomy" id="2918170"/>
    <lineage>
        <taxon>Bacteria</taxon>
        <taxon>Pseudomonadati</taxon>
        <taxon>Myxococcota</taxon>
        <taxon>Myxococcia</taxon>
        <taxon>Myxococcales</taxon>
        <taxon>Cystobacterineae</taxon>
        <taxon>Anaeromyxobacteraceae</taxon>
        <taxon>Anaeromyxobacter</taxon>
    </lineage>
</organism>
<keyword evidence="10" id="KW-1185">Reference proteome</keyword>
<evidence type="ECO:0000256" key="4">
    <source>
        <dbReference type="ARBA" id="ARBA00023125"/>
    </source>
</evidence>
<evidence type="ECO:0000313" key="9">
    <source>
        <dbReference type="EMBL" id="BDG02508.1"/>
    </source>
</evidence>
<evidence type="ECO:0000256" key="1">
    <source>
        <dbReference type="ARBA" id="ARBA00010641"/>
    </source>
</evidence>
<name>A0ABM7WSQ0_9BACT</name>
<protein>
    <submittedName>
        <fullName evidence="9">DNA-directed RNA polymerase sigma-70 factor</fullName>
    </submittedName>
</protein>
<reference evidence="10" key="1">
    <citation type="journal article" date="2022" name="Int. J. Syst. Evol. Microbiol.">
        <title>Anaeromyxobacter oryzae sp. nov., Anaeromyxobacter diazotrophicus sp. nov. and Anaeromyxobacter paludicola sp. nov., isolated from paddy soils.</title>
        <authorList>
            <person name="Itoh H."/>
            <person name="Xu Z."/>
            <person name="Mise K."/>
            <person name="Masuda Y."/>
            <person name="Ushijima N."/>
            <person name="Hayakawa C."/>
            <person name="Shiratori Y."/>
            <person name="Senoo K."/>
        </authorList>
    </citation>
    <scope>NUCLEOTIDE SEQUENCE [LARGE SCALE GENOMIC DNA]</scope>
    <source>
        <strain evidence="10">Red232</strain>
    </source>
</reference>
<dbReference type="Proteomes" id="UP001162891">
    <property type="component" value="Chromosome"/>
</dbReference>
<dbReference type="InterPro" id="IPR013249">
    <property type="entry name" value="RNA_pol_sigma70_r4_t2"/>
</dbReference>
<evidence type="ECO:0000259" key="7">
    <source>
        <dbReference type="Pfam" id="PF04542"/>
    </source>
</evidence>
<dbReference type="SUPFAM" id="SSF88946">
    <property type="entry name" value="Sigma2 domain of RNA polymerase sigma factors"/>
    <property type="match status" value="1"/>
</dbReference>
<dbReference type="InterPro" id="IPR007627">
    <property type="entry name" value="RNA_pol_sigma70_r2"/>
</dbReference>
<keyword evidence="9" id="KW-0240">DNA-directed RNA polymerase</keyword>
<keyword evidence="3" id="KW-0731">Sigma factor</keyword>
<proteinExistence type="inferred from homology"/>
<feature type="domain" description="RNA polymerase sigma-70 region 2" evidence="7">
    <location>
        <begin position="33"/>
        <end position="99"/>
    </location>
</feature>
<dbReference type="InterPro" id="IPR013325">
    <property type="entry name" value="RNA_pol_sigma_r2"/>
</dbReference>
<dbReference type="InterPro" id="IPR014284">
    <property type="entry name" value="RNA_pol_sigma-70_dom"/>
</dbReference>
<dbReference type="InterPro" id="IPR039425">
    <property type="entry name" value="RNA_pol_sigma-70-like"/>
</dbReference>
<dbReference type="RefSeq" id="WP_248360202.1">
    <property type="nucleotide sequence ID" value="NZ_AP025591.1"/>
</dbReference>
<evidence type="ECO:0000259" key="8">
    <source>
        <dbReference type="Pfam" id="PF08281"/>
    </source>
</evidence>
<dbReference type="Gene3D" id="1.10.1740.10">
    <property type="match status" value="1"/>
</dbReference>
<evidence type="ECO:0000256" key="5">
    <source>
        <dbReference type="ARBA" id="ARBA00023163"/>
    </source>
</evidence>
<dbReference type="Pfam" id="PF08281">
    <property type="entry name" value="Sigma70_r4_2"/>
    <property type="match status" value="1"/>
</dbReference>
<sequence>MASRLPALDAAAEAALLAEVRRPAGRDAAFRALFEAYRAPVLALCLHLTGSRTDAEDAMQEVFLAVHSALPRFRGEARLTTWIYRIALRTALRTRARRRPSEPLDPETPGGGGEEAMRARLEARHLAAALARLPAEQRAVLSLFALDGLGHREIADILGVPEGTVWSRLHGARKRLAAELGRER</sequence>
<accession>A0ABM7WSQ0</accession>
<keyword evidence="4" id="KW-0238">DNA-binding</keyword>
<evidence type="ECO:0000256" key="2">
    <source>
        <dbReference type="ARBA" id="ARBA00023015"/>
    </source>
</evidence>
<keyword evidence="2" id="KW-0805">Transcription regulation</keyword>
<dbReference type="InterPro" id="IPR013324">
    <property type="entry name" value="RNA_pol_sigma_r3/r4-like"/>
</dbReference>
<dbReference type="EMBL" id="AP025591">
    <property type="protein sequence ID" value="BDG02508.1"/>
    <property type="molecule type" value="Genomic_DNA"/>
</dbReference>
<evidence type="ECO:0000256" key="6">
    <source>
        <dbReference type="SAM" id="MobiDB-lite"/>
    </source>
</evidence>
<feature type="region of interest" description="Disordered" evidence="6">
    <location>
        <begin position="97"/>
        <end position="116"/>
    </location>
</feature>
<dbReference type="GO" id="GO:0000428">
    <property type="term" value="C:DNA-directed RNA polymerase complex"/>
    <property type="evidence" value="ECO:0007669"/>
    <property type="project" value="UniProtKB-KW"/>
</dbReference>